<dbReference type="AlphaFoldDB" id="A0A9P5G5L9"/>
<proteinExistence type="predicted"/>
<accession>A0A9P5G5L9</accession>
<evidence type="ECO:0000259" key="1">
    <source>
        <dbReference type="Pfam" id="PF10568"/>
    </source>
</evidence>
<dbReference type="EMBL" id="QQZK01000053">
    <property type="protein sequence ID" value="KAF5099951.1"/>
    <property type="molecule type" value="Genomic_DNA"/>
</dbReference>
<dbReference type="GO" id="GO:0001401">
    <property type="term" value="C:SAM complex"/>
    <property type="evidence" value="ECO:0007669"/>
    <property type="project" value="InterPro"/>
</dbReference>
<organism evidence="2 3">
    <name type="scientific">Geotrichum candidum</name>
    <name type="common">Oospora lactis</name>
    <name type="synonym">Dipodascus geotrichum</name>
    <dbReference type="NCBI Taxonomy" id="1173061"/>
    <lineage>
        <taxon>Eukaryota</taxon>
        <taxon>Fungi</taxon>
        <taxon>Dikarya</taxon>
        <taxon>Ascomycota</taxon>
        <taxon>Saccharomycotina</taxon>
        <taxon>Dipodascomycetes</taxon>
        <taxon>Dipodascales</taxon>
        <taxon>Dipodascaceae</taxon>
        <taxon>Geotrichum</taxon>
    </lineage>
</organism>
<reference evidence="2" key="1">
    <citation type="journal article" date="2020" name="Front. Microbiol.">
        <title>Phenotypic and Genetic Characterization of the Cheese Ripening Yeast Geotrichum candidum.</title>
        <authorList>
            <person name="Perkins V."/>
            <person name="Vignola S."/>
            <person name="Lessard M.H."/>
            <person name="Plante P.L."/>
            <person name="Corbeil J."/>
            <person name="Dugat-Bony E."/>
            <person name="Frenette M."/>
            <person name="Labrie S."/>
        </authorList>
    </citation>
    <scope>NUCLEOTIDE SEQUENCE</scope>
    <source>
        <strain evidence="2">LMA-70</strain>
    </source>
</reference>
<reference evidence="2" key="2">
    <citation type="submission" date="2020-01" db="EMBL/GenBank/DDBJ databases">
        <authorList>
            <person name="Perkins V."/>
            <person name="Lessard M.-H."/>
            <person name="Dugat-Bony E."/>
            <person name="Frenette M."/>
            <person name="Labrie S."/>
        </authorList>
    </citation>
    <scope>NUCLEOTIDE SEQUENCE</scope>
    <source>
        <strain evidence="2">LMA-70</strain>
    </source>
</reference>
<dbReference type="InterPro" id="IPR019564">
    <property type="entry name" value="Sam37/metaxin_N"/>
</dbReference>
<comment type="caution">
    <text evidence="2">The sequence shown here is derived from an EMBL/GenBank/DDBJ whole genome shotgun (WGS) entry which is preliminary data.</text>
</comment>
<evidence type="ECO:0000313" key="2">
    <source>
        <dbReference type="EMBL" id="KAF5099951.1"/>
    </source>
</evidence>
<dbReference type="Pfam" id="PF10568">
    <property type="entry name" value="Tom37"/>
    <property type="match status" value="1"/>
</dbReference>
<feature type="domain" description="Mitochondrial outer membrane transport complex Sam37/metaxin N-terminal" evidence="1">
    <location>
        <begin position="1"/>
        <end position="33"/>
    </location>
</feature>
<sequence>MLYAQPENYDGFTRPVISTLIPFPMQYRVPLHQKDIAVRQCAAVGLLTASGANQKASPDTAERYPSLSKLQEQLEAARRKSALFMGRARDNMRVLAYCHEVLDTLLANKLVDPTLSAEELEKRGGKLDSVELLVAAHLRVQTLDELPVQVVASLLKNEYVELWQYLSAVWLKLNASEVEVVAAAPEDVPNLTNYVKSFFY</sequence>
<evidence type="ECO:0000313" key="3">
    <source>
        <dbReference type="Proteomes" id="UP000750522"/>
    </source>
</evidence>
<gene>
    <name evidence="2" type="ORF">DV451_002774</name>
</gene>
<protein>
    <recommendedName>
        <fullName evidence="1">Mitochondrial outer membrane transport complex Sam37/metaxin N-terminal domain-containing protein</fullName>
    </recommendedName>
</protein>
<name>A0A9P5G5L9_GEOCN</name>
<dbReference type="Proteomes" id="UP000750522">
    <property type="component" value="Unassembled WGS sequence"/>
</dbReference>